<dbReference type="SUPFAM" id="SSF103481">
    <property type="entry name" value="Multidrug resistance efflux transporter EmrE"/>
    <property type="match status" value="2"/>
</dbReference>
<keyword evidence="5 6" id="KW-0472">Membrane</keyword>
<feature type="transmembrane region" description="Helical" evidence="6">
    <location>
        <begin position="228"/>
        <end position="248"/>
    </location>
</feature>
<dbReference type="Proteomes" id="UP000183245">
    <property type="component" value="Unassembled WGS sequence"/>
</dbReference>
<comment type="subcellular location">
    <subcellularLocation>
        <location evidence="1">Cell membrane</location>
        <topology evidence="1">Multi-pass membrane protein</topology>
    </subcellularLocation>
</comment>
<feature type="domain" description="EamA" evidence="7">
    <location>
        <begin position="15"/>
        <end position="147"/>
    </location>
</feature>
<evidence type="ECO:0000313" key="9">
    <source>
        <dbReference type="Proteomes" id="UP000183245"/>
    </source>
</evidence>
<comment type="caution">
    <text evidence="8">The sequence shown here is derived from an EMBL/GenBank/DDBJ whole genome shotgun (WGS) entry which is preliminary data.</text>
</comment>
<accession>A0A1J5IDC3</accession>
<dbReference type="STRING" id="1817892.AUK40_06330"/>
<gene>
    <name evidence="8" type="ORF">AUK40_06330</name>
</gene>
<protein>
    <recommendedName>
        <fullName evidence="7">EamA domain-containing protein</fullName>
    </recommendedName>
</protein>
<feature type="transmembrane region" description="Helical" evidence="6">
    <location>
        <begin position="103"/>
        <end position="124"/>
    </location>
</feature>
<keyword evidence="2" id="KW-1003">Cell membrane</keyword>
<dbReference type="InterPro" id="IPR050638">
    <property type="entry name" value="AA-Vitamin_Transporters"/>
</dbReference>
<organism evidence="8 9">
    <name type="scientific">Candidatus Wirthbacteria bacterium CG2_30_54_11</name>
    <dbReference type="NCBI Taxonomy" id="1817892"/>
    <lineage>
        <taxon>Bacteria</taxon>
        <taxon>Candidatus Wirthbacteria</taxon>
    </lineage>
</organism>
<evidence type="ECO:0000256" key="6">
    <source>
        <dbReference type="SAM" id="Phobius"/>
    </source>
</evidence>
<evidence type="ECO:0000256" key="2">
    <source>
        <dbReference type="ARBA" id="ARBA00022475"/>
    </source>
</evidence>
<name>A0A1J5IDC3_9BACT</name>
<dbReference type="InterPro" id="IPR000620">
    <property type="entry name" value="EamA_dom"/>
</dbReference>
<evidence type="ECO:0000259" key="7">
    <source>
        <dbReference type="Pfam" id="PF00892"/>
    </source>
</evidence>
<evidence type="ECO:0000256" key="4">
    <source>
        <dbReference type="ARBA" id="ARBA00022989"/>
    </source>
</evidence>
<evidence type="ECO:0000256" key="3">
    <source>
        <dbReference type="ARBA" id="ARBA00022692"/>
    </source>
</evidence>
<evidence type="ECO:0000256" key="5">
    <source>
        <dbReference type="ARBA" id="ARBA00023136"/>
    </source>
</evidence>
<sequence length="314" mass="34419">MPVNTQRPTSHPLLWHAQLILAVILWGIYHPLTQVLRGHFSPFILTFARPFFAALSLVAITWASKKKEKVQAKDFLLLAILGVLGMIYPSYATAFGVRMTSSINSSLLINTNPLWIVLLAAIVLKEPITRRKAAGILLALTGVLILFLARNHGSLDSLIRSDYFIGNCILLSGAVSLAAYTILLAPLLKKYSSLTINLYTFSFSALMLLPVGLGLSEFSTIGRISLPSWLGLICLGVFCTGLNFVLFAASLKHFPVSTAASYKLLIPVFSSLFAVIWLGEQFTLWILVALVLSISGIFFIQRKTARSTLPPVEL</sequence>
<feature type="transmembrane region" description="Helical" evidence="6">
    <location>
        <begin position="41"/>
        <end position="63"/>
    </location>
</feature>
<dbReference type="PANTHER" id="PTHR32322:SF18">
    <property type="entry name" value="S-ADENOSYLMETHIONINE_S-ADENOSYLHOMOCYSTEINE TRANSPORTER"/>
    <property type="match status" value="1"/>
</dbReference>
<dbReference type="PANTHER" id="PTHR32322">
    <property type="entry name" value="INNER MEMBRANE TRANSPORTER"/>
    <property type="match status" value="1"/>
</dbReference>
<dbReference type="InterPro" id="IPR037185">
    <property type="entry name" value="EmrE-like"/>
</dbReference>
<dbReference type="EMBL" id="MNZT01000116">
    <property type="protein sequence ID" value="OIP95133.1"/>
    <property type="molecule type" value="Genomic_DNA"/>
</dbReference>
<dbReference type="Pfam" id="PF00892">
    <property type="entry name" value="EamA"/>
    <property type="match status" value="2"/>
</dbReference>
<evidence type="ECO:0000313" key="8">
    <source>
        <dbReference type="EMBL" id="OIP95133.1"/>
    </source>
</evidence>
<feature type="transmembrane region" description="Helical" evidence="6">
    <location>
        <begin position="12"/>
        <end position="29"/>
    </location>
</feature>
<feature type="transmembrane region" description="Helical" evidence="6">
    <location>
        <begin position="133"/>
        <end position="151"/>
    </location>
</feature>
<feature type="domain" description="EamA" evidence="7">
    <location>
        <begin position="165"/>
        <end position="300"/>
    </location>
</feature>
<feature type="transmembrane region" description="Helical" evidence="6">
    <location>
        <begin position="75"/>
        <end position="97"/>
    </location>
</feature>
<keyword evidence="4 6" id="KW-1133">Transmembrane helix</keyword>
<proteinExistence type="predicted"/>
<feature type="transmembrane region" description="Helical" evidence="6">
    <location>
        <begin position="196"/>
        <end position="216"/>
    </location>
</feature>
<dbReference type="AlphaFoldDB" id="A0A1J5IDC3"/>
<dbReference type="Gene3D" id="1.10.3730.20">
    <property type="match status" value="2"/>
</dbReference>
<feature type="transmembrane region" description="Helical" evidence="6">
    <location>
        <begin position="284"/>
        <end position="300"/>
    </location>
</feature>
<evidence type="ECO:0000256" key="1">
    <source>
        <dbReference type="ARBA" id="ARBA00004651"/>
    </source>
</evidence>
<dbReference type="GO" id="GO:0005886">
    <property type="term" value="C:plasma membrane"/>
    <property type="evidence" value="ECO:0007669"/>
    <property type="project" value="UniProtKB-SubCell"/>
</dbReference>
<keyword evidence="3 6" id="KW-0812">Transmembrane</keyword>
<feature type="transmembrane region" description="Helical" evidence="6">
    <location>
        <begin position="260"/>
        <end position="278"/>
    </location>
</feature>
<reference evidence="8 9" key="1">
    <citation type="journal article" date="2016" name="Environ. Microbiol.">
        <title>Genomic resolution of a cold subsurface aquifer community provides metabolic insights for novel microbes adapted to high CO concentrations.</title>
        <authorList>
            <person name="Probst A.J."/>
            <person name="Castelle C.J."/>
            <person name="Singh A."/>
            <person name="Brown C.T."/>
            <person name="Anantharaman K."/>
            <person name="Sharon I."/>
            <person name="Hug L.A."/>
            <person name="Burstein D."/>
            <person name="Emerson J.B."/>
            <person name="Thomas B.C."/>
            <person name="Banfield J.F."/>
        </authorList>
    </citation>
    <scope>NUCLEOTIDE SEQUENCE [LARGE SCALE GENOMIC DNA]</scope>
    <source>
        <strain evidence="8">CG2_30_54_11</strain>
    </source>
</reference>
<feature type="transmembrane region" description="Helical" evidence="6">
    <location>
        <begin position="163"/>
        <end position="184"/>
    </location>
</feature>